<feature type="transmembrane region" description="Helical" evidence="6">
    <location>
        <begin position="398"/>
        <end position="415"/>
    </location>
</feature>
<name>A0A1W6TMU1_VIBAL</name>
<feature type="transmembrane region" description="Helical" evidence="6">
    <location>
        <begin position="171"/>
        <end position="188"/>
    </location>
</feature>
<dbReference type="GO" id="GO:0005886">
    <property type="term" value="C:plasma membrane"/>
    <property type="evidence" value="ECO:0007669"/>
    <property type="project" value="UniProtKB-SubCell"/>
</dbReference>
<protein>
    <submittedName>
        <fullName evidence="7">Polysaccharide biosynthesis protein</fullName>
    </submittedName>
</protein>
<evidence type="ECO:0000256" key="5">
    <source>
        <dbReference type="ARBA" id="ARBA00023136"/>
    </source>
</evidence>
<keyword evidence="5 6" id="KW-0472">Membrane</keyword>
<dbReference type="PANTHER" id="PTHR30250">
    <property type="entry name" value="PST FAMILY PREDICTED COLANIC ACID TRANSPORTER"/>
    <property type="match status" value="1"/>
</dbReference>
<keyword evidence="4 6" id="KW-1133">Transmembrane helix</keyword>
<feature type="transmembrane region" description="Helical" evidence="6">
    <location>
        <begin position="334"/>
        <end position="356"/>
    </location>
</feature>
<accession>A0A1W6TMU1</accession>
<gene>
    <name evidence="7" type="ORF">K05K4_02140</name>
</gene>
<proteinExistence type="predicted"/>
<evidence type="ECO:0000256" key="4">
    <source>
        <dbReference type="ARBA" id="ARBA00022989"/>
    </source>
</evidence>
<evidence type="ECO:0000256" key="1">
    <source>
        <dbReference type="ARBA" id="ARBA00004651"/>
    </source>
</evidence>
<evidence type="ECO:0000313" key="7">
    <source>
        <dbReference type="EMBL" id="ARP17110.1"/>
    </source>
</evidence>
<dbReference type="InterPro" id="IPR002797">
    <property type="entry name" value="Polysacc_synth"/>
</dbReference>
<evidence type="ECO:0000256" key="2">
    <source>
        <dbReference type="ARBA" id="ARBA00022475"/>
    </source>
</evidence>
<comment type="subcellular location">
    <subcellularLocation>
        <location evidence="1">Cell membrane</location>
        <topology evidence="1">Multi-pass membrane protein</topology>
    </subcellularLocation>
</comment>
<dbReference type="PANTHER" id="PTHR30250:SF11">
    <property type="entry name" value="O-ANTIGEN TRANSPORTER-RELATED"/>
    <property type="match status" value="1"/>
</dbReference>
<feature type="transmembrane region" description="Helical" evidence="6">
    <location>
        <begin position="132"/>
        <end position="150"/>
    </location>
</feature>
<reference evidence="7" key="1">
    <citation type="submission" date="2016-10" db="EMBL/GenBank/DDBJ databases">
        <title>The High Quality Genome of Vibrio alginolyticus K01M1.</title>
        <authorList>
            <person name="Wendling C."/>
            <person name="Chibani C.M."/>
            <person name="Hertel R."/>
            <person name="Sproer C."/>
            <person name="Bunk B."/>
            <person name="Overmann J."/>
            <person name="Roth O."/>
            <person name="Liesegang H."/>
        </authorList>
    </citation>
    <scope>NUCLEOTIDE SEQUENCE</scope>
    <source>
        <strain evidence="7">K05K4</strain>
    </source>
</reference>
<feature type="transmembrane region" description="Helical" evidence="6">
    <location>
        <begin position="107"/>
        <end position="126"/>
    </location>
</feature>
<feature type="transmembrane region" description="Helical" evidence="6">
    <location>
        <begin position="34"/>
        <end position="54"/>
    </location>
</feature>
<organism evidence="7">
    <name type="scientific">Vibrio alginolyticus</name>
    <dbReference type="NCBI Taxonomy" id="663"/>
    <lineage>
        <taxon>Bacteria</taxon>
        <taxon>Pseudomonadati</taxon>
        <taxon>Pseudomonadota</taxon>
        <taxon>Gammaproteobacteria</taxon>
        <taxon>Vibrionales</taxon>
        <taxon>Vibrionaceae</taxon>
        <taxon>Vibrio</taxon>
    </lineage>
</organism>
<dbReference type="Pfam" id="PF01943">
    <property type="entry name" value="Polysacc_synt"/>
    <property type="match status" value="1"/>
</dbReference>
<evidence type="ECO:0000256" key="6">
    <source>
        <dbReference type="SAM" id="Phobius"/>
    </source>
</evidence>
<feature type="transmembrane region" description="Helical" evidence="6">
    <location>
        <begin position="311"/>
        <end position="328"/>
    </location>
</feature>
<feature type="transmembrane region" description="Helical" evidence="6">
    <location>
        <begin position="368"/>
        <end position="386"/>
    </location>
</feature>
<feature type="transmembrane region" description="Helical" evidence="6">
    <location>
        <begin position="208"/>
        <end position="231"/>
    </location>
</feature>
<evidence type="ECO:0000256" key="3">
    <source>
        <dbReference type="ARBA" id="ARBA00022692"/>
    </source>
</evidence>
<sequence length="439" mass="50090">MLQLLFSFTTMFFCLGLDQAYIREFHESRNKEKLFKLVITPALIVFTIVIIIIIVNKGKLSSFILGESSVKFDIMIILGMFGMLMTRFLSLILRMNERALEFSLSQLLPKILYLLIIFFYVAANLNKNLNNLLIANVASIILAFSIFAWNTKFDWLRSCFEPIDLDKVKSLMAYGLPLVIGSLAYWALTATDKILIRKLSNYEDLGVYSVSVSFAGVAILFQRVFSTIWAPTVYKWASQNVNQDKINQVTRYVLLVVVVVFSVSGLLSWLIDFVLPDNYLLVKWIVISCLGAPLLYTLSETTAVGINVSRKTHYSMFASTISFIFNAVSTSAIIPFYGSSGAAVTTCISFWVFLILRTEFSNFLWKPIPRLTIYLYTLLLVLGAALNTLYGEVLQSGMYLYWAAILLSTLLFFYNEYMSFIYFIKINFLKIEVENKNEK</sequence>
<feature type="transmembrane region" description="Helical" evidence="6">
    <location>
        <begin position="252"/>
        <end position="275"/>
    </location>
</feature>
<dbReference type="InterPro" id="IPR050833">
    <property type="entry name" value="Poly_Biosynth_Transport"/>
</dbReference>
<feature type="transmembrane region" description="Helical" evidence="6">
    <location>
        <begin position="74"/>
        <end position="95"/>
    </location>
</feature>
<feature type="transmembrane region" description="Helical" evidence="6">
    <location>
        <begin position="281"/>
        <end position="299"/>
    </location>
</feature>
<keyword evidence="2" id="KW-1003">Cell membrane</keyword>
<keyword evidence="3 6" id="KW-0812">Transmembrane</keyword>
<dbReference type="EMBL" id="CP017902">
    <property type="protein sequence ID" value="ARP17110.1"/>
    <property type="molecule type" value="Genomic_DNA"/>
</dbReference>
<dbReference type="AlphaFoldDB" id="A0A1W6TMU1"/>
<feature type="transmembrane region" description="Helical" evidence="6">
    <location>
        <begin position="6"/>
        <end position="22"/>
    </location>
</feature>